<gene>
    <name evidence="1" type="ORF">RJT34_23487</name>
</gene>
<dbReference type="Proteomes" id="UP001359559">
    <property type="component" value="Unassembled WGS sequence"/>
</dbReference>
<name>A0AAN9FSW1_CLITE</name>
<dbReference type="AlphaFoldDB" id="A0AAN9FSW1"/>
<proteinExistence type="predicted"/>
<keyword evidence="2" id="KW-1185">Reference proteome</keyword>
<reference evidence="1 2" key="1">
    <citation type="submission" date="2024-01" db="EMBL/GenBank/DDBJ databases">
        <title>The genomes of 5 underutilized Papilionoideae crops provide insights into root nodulation and disease resistance.</title>
        <authorList>
            <person name="Yuan L."/>
        </authorList>
    </citation>
    <scope>NUCLEOTIDE SEQUENCE [LARGE SCALE GENOMIC DNA]</scope>
    <source>
        <strain evidence="1">LY-2023</strain>
        <tissue evidence="1">Leaf</tissue>
    </source>
</reference>
<comment type="caution">
    <text evidence="1">The sequence shown here is derived from an EMBL/GenBank/DDBJ whole genome shotgun (WGS) entry which is preliminary data.</text>
</comment>
<sequence length="66" mass="7692">MKNIRLNSDYQALLLLTELEKDILDAHWTNIKSQTHRPSLSVTPPNQLPFLFPPHNQEDLLLNTEQ</sequence>
<evidence type="ECO:0000313" key="2">
    <source>
        <dbReference type="Proteomes" id="UP001359559"/>
    </source>
</evidence>
<accession>A0AAN9FSW1</accession>
<organism evidence="1 2">
    <name type="scientific">Clitoria ternatea</name>
    <name type="common">Butterfly pea</name>
    <dbReference type="NCBI Taxonomy" id="43366"/>
    <lineage>
        <taxon>Eukaryota</taxon>
        <taxon>Viridiplantae</taxon>
        <taxon>Streptophyta</taxon>
        <taxon>Embryophyta</taxon>
        <taxon>Tracheophyta</taxon>
        <taxon>Spermatophyta</taxon>
        <taxon>Magnoliopsida</taxon>
        <taxon>eudicotyledons</taxon>
        <taxon>Gunneridae</taxon>
        <taxon>Pentapetalae</taxon>
        <taxon>rosids</taxon>
        <taxon>fabids</taxon>
        <taxon>Fabales</taxon>
        <taxon>Fabaceae</taxon>
        <taxon>Papilionoideae</taxon>
        <taxon>50 kb inversion clade</taxon>
        <taxon>NPAAA clade</taxon>
        <taxon>indigoferoid/millettioid clade</taxon>
        <taxon>Phaseoleae</taxon>
        <taxon>Clitoria</taxon>
    </lineage>
</organism>
<protein>
    <submittedName>
        <fullName evidence="1">Uncharacterized protein</fullName>
    </submittedName>
</protein>
<dbReference type="EMBL" id="JAYKXN010000006">
    <property type="protein sequence ID" value="KAK7278458.1"/>
    <property type="molecule type" value="Genomic_DNA"/>
</dbReference>
<evidence type="ECO:0000313" key="1">
    <source>
        <dbReference type="EMBL" id="KAK7278458.1"/>
    </source>
</evidence>